<evidence type="ECO:0000313" key="7">
    <source>
        <dbReference type="Proteomes" id="UP001165653"/>
    </source>
</evidence>
<dbReference type="InterPro" id="IPR007527">
    <property type="entry name" value="Znf_SWIM"/>
</dbReference>
<dbReference type="EMBL" id="JAPDDR010000002">
    <property type="protein sequence ID" value="MCW1912543.1"/>
    <property type="molecule type" value="Genomic_DNA"/>
</dbReference>
<dbReference type="SMART" id="SM00487">
    <property type="entry name" value="DEXDc"/>
    <property type="match status" value="1"/>
</dbReference>
<dbReference type="RefSeq" id="WP_264511044.1">
    <property type="nucleotide sequence ID" value="NZ_JAPDDR010000002.1"/>
</dbReference>
<evidence type="ECO:0000259" key="4">
    <source>
        <dbReference type="PROSITE" id="PS51192"/>
    </source>
</evidence>
<dbReference type="PROSITE" id="PS50966">
    <property type="entry name" value="ZF_SWIM"/>
    <property type="match status" value="1"/>
</dbReference>
<dbReference type="InterPro" id="IPR001650">
    <property type="entry name" value="Helicase_C-like"/>
</dbReference>
<feature type="domain" description="SWIM-type" evidence="3">
    <location>
        <begin position="72"/>
        <end position="110"/>
    </location>
</feature>
<keyword evidence="7" id="KW-1185">Reference proteome</keyword>
<comment type="caution">
    <text evidence="6">The sequence shown here is derived from an EMBL/GenBank/DDBJ whole genome shotgun (WGS) entry which is preliminary data.</text>
</comment>
<organism evidence="6 7">
    <name type="scientific">Luteolibacter rhizosphaerae</name>
    <dbReference type="NCBI Taxonomy" id="2989719"/>
    <lineage>
        <taxon>Bacteria</taxon>
        <taxon>Pseudomonadati</taxon>
        <taxon>Verrucomicrobiota</taxon>
        <taxon>Verrucomicrobiia</taxon>
        <taxon>Verrucomicrobiales</taxon>
        <taxon>Verrucomicrobiaceae</taxon>
        <taxon>Luteolibacter</taxon>
    </lineage>
</organism>
<keyword evidence="2" id="KW-0479">Metal-binding</keyword>
<feature type="domain" description="Helicase C-terminal" evidence="5">
    <location>
        <begin position="962"/>
        <end position="1118"/>
    </location>
</feature>
<protein>
    <submittedName>
        <fullName evidence="6">DEAD/DEAH box helicase</fullName>
    </submittedName>
</protein>
<dbReference type="Pfam" id="PF04434">
    <property type="entry name" value="SWIM"/>
    <property type="match status" value="1"/>
</dbReference>
<reference evidence="6" key="1">
    <citation type="submission" date="2022-10" db="EMBL/GenBank/DDBJ databases">
        <title>Luteolibacter sp. GHJ8, whole genome shotgun sequencing project.</title>
        <authorList>
            <person name="Zhao G."/>
            <person name="Shen L."/>
        </authorList>
    </citation>
    <scope>NUCLEOTIDE SEQUENCE</scope>
    <source>
        <strain evidence="6">GHJ8</strain>
    </source>
</reference>
<evidence type="ECO:0000259" key="3">
    <source>
        <dbReference type="PROSITE" id="PS50966"/>
    </source>
</evidence>
<dbReference type="Pfam" id="PF00271">
    <property type="entry name" value="Helicase_C"/>
    <property type="match status" value="1"/>
</dbReference>
<dbReference type="PROSITE" id="PS51192">
    <property type="entry name" value="HELICASE_ATP_BIND_1"/>
    <property type="match status" value="1"/>
</dbReference>
<dbReference type="InterPro" id="IPR049730">
    <property type="entry name" value="SNF2/RAD54-like_C"/>
</dbReference>
<evidence type="ECO:0000256" key="2">
    <source>
        <dbReference type="PROSITE-ProRule" id="PRU00325"/>
    </source>
</evidence>
<dbReference type="InterPro" id="IPR038718">
    <property type="entry name" value="SNF2-like_sf"/>
</dbReference>
<evidence type="ECO:0000259" key="5">
    <source>
        <dbReference type="PROSITE" id="PS51194"/>
    </source>
</evidence>
<sequence>MEDALAAISARPALYEWIATEGWGSRLDRVTKLRGRDYANERSIRNVEWIEIEGAGELIVTAAVQGTRRKPYETSVIFRESRGQWAVESECTCPVGAYCKHGAALLQLLQERLIDVSAGVELVPVTVLDVPLDEWLKGLENAARNPDGKELERVSAETRFLAYCIERAAEKESHEFELILRVGNRLKDGTVRILGGQASADPTKPARYMAREDLLLVTLYRQRHHRYHAWSEMPLEGAGWDDLLEGCLKAGRLYFGTPGSDHRGSSAYRPLVAGDPLEVGIEWEIQQDGGAKPVLRGIDPELSLLPTVPPRYLDPERGVIGLLQGAVPGPVLSAWLGGPVIPGENVAEVATRLGAMPSLKLPVPMALETVQRAAVSPRPHLRVQRHVFADAWQRIEVILGELTFTYGDSPRLHPLEPGDPRQHIAVVDGQRIIWPRDPQTERSAEGRLASVGLVPAMRSIPKKLLDAKTRHSVVAARPFPTHEAAWIEILDHPYLDELREEGWVIEVDPRSGVKSRQVVEFLPQIEAESDHGIDWFRFDVSYELDGKRFSLIPVIAEAIAKGLPVEGASGFISVRSEDPAQGFIRFPAKQLMEIVEQVRHLFHGKTGKGPLRLDRLEAAALAYSLEIDSSDTSRALSRLGRNLREIGGLPELAIPGTVKAELRPYQQQGFRWLQFLTEHGLNGILADDMGLGKTLQTLAHLAAEHAKAPGRPSLVIAPTSVVTNWAAEAAKFVPEMPVVMLHGPQRREAFERIPEAAVVFTSYPLLSRDFDLLEQQEWHLVVLDEAQHIKNPKAAVAIHACKLKSAHRLCLSGTPMENHLGELWSLMRFLMPGYLGDEKSFNTRVRKPIERERSQDAQAALKKRVGPLILRRTKDEVAKELPEKTEIIHGIELSQKQTDLYETVRASMDKRVREAIEGKGLAKSHIIVLDALLKLRQICCHPQLLKMPAAQKVVESGKLEYLKEELLPTLLEDGRRILIFSQFTSMLGLIQEHLQQEGIRHLKLTGQTKDRAAMVKEFQSGEVPVFLISLKAGGTGLNLTAADTVIHYDPWWNPAAENQATDRAHRIGQMMPVFVHKLVCRGTIEERILDLQKHKAALVEALLSEDTSKLKIDAETLSHLLEPLG</sequence>
<dbReference type="PROSITE" id="PS51194">
    <property type="entry name" value="HELICASE_CTER"/>
    <property type="match status" value="1"/>
</dbReference>
<dbReference type="CDD" id="cd18012">
    <property type="entry name" value="DEXQc_arch_SWI2_SNF2"/>
    <property type="match status" value="1"/>
</dbReference>
<proteinExistence type="predicted"/>
<dbReference type="CDD" id="cd18793">
    <property type="entry name" value="SF2_C_SNF"/>
    <property type="match status" value="1"/>
</dbReference>
<evidence type="ECO:0000313" key="6">
    <source>
        <dbReference type="EMBL" id="MCW1912543.1"/>
    </source>
</evidence>
<dbReference type="InterPro" id="IPR000330">
    <property type="entry name" value="SNF2_N"/>
</dbReference>
<dbReference type="Gene3D" id="3.40.50.300">
    <property type="entry name" value="P-loop containing nucleotide triphosphate hydrolases"/>
    <property type="match status" value="1"/>
</dbReference>
<feature type="domain" description="Helicase ATP-binding" evidence="4">
    <location>
        <begin position="674"/>
        <end position="833"/>
    </location>
</feature>
<dbReference type="InterPro" id="IPR027417">
    <property type="entry name" value="P-loop_NTPase"/>
</dbReference>
<dbReference type="SUPFAM" id="SSF52540">
    <property type="entry name" value="P-loop containing nucleoside triphosphate hydrolases"/>
    <property type="match status" value="2"/>
</dbReference>
<keyword evidence="6" id="KW-0547">Nucleotide-binding</keyword>
<accession>A0ABT3FY93</accession>
<keyword evidence="1" id="KW-0378">Hydrolase</keyword>
<dbReference type="InterPro" id="IPR014001">
    <property type="entry name" value="Helicase_ATP-bd"/>
</dbReference>
<keyword evidence="2" id="KW-0863">Zinc-finger</keyword>
<dbReference type="SMART" id="SM00490">
    <property type="entry name" value="HELICc"/>
    <property type="match status" value="1"/>
</dbReference>
<dbReference type="Gene3D" id="3.40.50.10810">
    <property type="entry name" value="Tandem AAA-ATPase domain"/>
    <property type="match status" value="1"/>
</dbReference>
<evidence type="ECO:0000256" key="1">
    <source>
        <dbReference type="ARBA" id="ARBA00022801"/>
    </source>
</evidence>
<dbReference type="Pfam" id="PF00176">
    <property type="entry name" value="SNF2-rel_dom"/>
    <property type="match status" value="1"/>
</dbReference>
<keyword evidence="2" id="KW-0862">Zinc</keyword>
<name>A0ABT3FY93_9BACT</name>
<dbReference type="PANTHER" id="PTHR10799">
    <property type="entry name" value="SNF2/RAD54 HELICASE FAMILY"/>
    <property type="match status" value="1"/>
</dbReference>
<dbReference type="GO" id="GO:0004386">
    <property type="term" value="F:helicase activity"/>
    <property type="evidence" value="ECO:0007669"/>
    <property type="project" value="UniProtKB-KW"/>
</dbReference>
<keyword evidence="6" id="KW-0347">Helicase</keyword>
<dbReference type="Proteomes" id="UP001165653">
    <property type="component" value="Unassembled WGS sequence"/>
</dbReference>
<gene>
    <name evidence="6" type="ORF">OJ996_03090</name>
</gene>
<keyword evidence="6" id="KW-0067">ATP-binding</keyword>